<feature type="region of interest" description="Disordered" evidence="1">
    <location>
        <begin position="270"/>
        <end position="302"/>
    </location>
</feature>
<comment type="caution">
    <text evidence="3">The sequence shown here is derived from an EMBL/GenBank/DDBJ whole genome shotgun (WGS) entry which is preliminary data.</text>
</comment>
<name>A0AAV7NIW3_PLEWA</name>
<reference evidence="3" key="1">
    <citation type="journal article" date="2022" name="bioRxiv">
        <title>Sequencing and chromosome-scale assembly of the giantPleurodeles waltlgenome.</title>
        <authorList>
            <person name="Brown T."/>
            <person name="Elewa A."/>
            <person name="Iarovenko S."/>
            <person name="Subramanian E."/>
            <person name="Araus A.J."/>
            <person name="Petzold A."/>
            <person name="Susuki M."/>
            <person name="Suzuki K.-i.T."/>
            <person name="Hayashi T."/>
            <person name="Toyoda A."/>
            <person name="Oliveira C."/>
            <person name="Osipova E."/>
            <person name="Leigh N.D."/>
            <person name="Simon A."/>
            <person name="Yun M.H."/>
        </authorList>
    </citation>
    <scope>NUCLEOTIDE SEQUENCE</scope>
    <source>
        <strain evidence="3">20211129_DDA</strain>
        <tissue evidence="3">Liver</tissue>
    </source>
</reference>
<feature type="region of interest" description="Disordered" evidence="1">
    <location>
        <begin position="396"/>
        <end position="415"/>
    </location>
</feature>
<dbReference type="Pfam" id="PF15442">
    <property type="entry name" value="DUF4629"/>
    <property type="match status" value="1"/>
</dbReference>
<dbReference type="PANTHER" id="PTHR31466">
    <property type="entry name" value="GENE 5591-RELATED"/>
    <property type="match status" value="1"/>
</dbReference>
<feature type="region of interest" description="Disordered" evidence="1">
    <location>
        <begin position="143"/>
        <end position="192"/>
    </location>
</feature>
<dbReference type="AlphaFoldDB" id="A0AAV7NIW3"/>
<sequence length="551" mass="61208">MGRPTTRHTIANETVHTTVDRYKIVTEVTNSEIISSSLDSREEKTVLAQRGSTLTHPMQRAEKVGSPGKIREKHTHLSEVHETKTLDLNDTTKEKQGIRGMLMVNDTLYTSASEELQLKQSHDKDTMGKEVATFPLGKSMCTPKPVNKADTKNVSRTGALGSDSGADMSKATKRKKNDIKEQPTKRAKSQTVVLNKGKSLQKYKCVCPGSENKSTTVNPENKLKVNDKNKKTQSKRKEVCTETEKESFKRHRSRLSLQMLESIQVFHPLGKKGQSTGAARASGNPAAPLSTEGHPSSTGRLTAKVNEKPLVSALRNNKISENSKISTQTVLPVMRDILVDKHSIHLGSTDNTRTGVRMMPRKEMRKESENRVLTMNMTNSKCLGDKQILSEDRARSLAGNGEPCPKVGSKMGSDSSKAIQLPSEQLPSATLKVPIEPALNPPAARPAAPIDHAVAFCGKDQRPERLQLSHLSHLPCPTKELEESIPISEEQRPEREAMKRRAQLERENACLYTSLGKLQFFVQRRKDHQYAKDFGYPDILLKLSKSYLLPD</sequence>
<accession>A0AAV7NIW3</accession>
<keyword evidence="4" id="KW-1185">Reference proteome</keyword>
<evidence type="ECO:0000313" key="3">
    <source>
        <dbReference type="EMBL" id="KAJ1115977.1"/>
    </source>
</evidence>
<evidence type="ECO:0000256" key="1">
    <source>
        <dbReference type="SAM" id="MobiDB-lite"/>
    </source>
</evidence>
<protein>
    <recommendedName>
        <fullName evidence="2">DUF4629 domain-containing protein</fullName>
    </recommendedName>
</protein>
<dbReference type="InterPro" id="IPR040292">
    <property type="entry name" value="C2orf78-like"/>
</dbReference>
<feature type="region of interest" description="Disordered" evidence="1">
    <location>
        <begin position="227"/>
        <end position="251"/>
    </location>
</feature>
<gene>
    <name evidence="3" type="ORF">NDU88_004196</name>
</gene>
<dbReference type="EMBL" id="JANPWB010000012">
    <property type="protein sequence ID" value="KAJ1115977.1"/>
    <property type="molecule type" value="Genomic_DNA"/>
</dbReference>
<feature type="compositionally biased region" description="Basic and acidic residues" evidence="1">
    <location>
        <begin position="227"/>
        <end position="247"/>
    </location>
</feature>
<dbReference type="InterPro" id="IPR027898">
    <property type="entry name" value="DUF4629"/>
</dbReference>
<proteinExistence type="predicted"/>
<evidence type="ECO:0000313" key="4">
    <source>
        <dbReference type="Proteomes" id="UP001066276"/>
    </source>
</evidence>
<dbReference type="PANTHER" id="PTHR31466:SF1">
    <property type="entry name" value="RIKEN CDNA 4930433I11 GENE"/>
    <property type="match status" value="1"/>
</dbReference>
<feature type="domain" description="DUF4629" evidence="2">
    <location>
        <begin position="147"/>
        <end position="272"/>
    </location>
</feature>
<organism evidence="3 4">
    <name type="scientific">Pleurodeles waltl</name>
    <name type="common">Iberian ribbed newt</name>
    <dbReference type="NCBI Taxonomy" id="8319"/>
    <lineage>
        <taxon>Eukaryota</taxon>
        <taxon>Metazoa</taxon>
        <taxon>Chordata</taxon>
        <taxon>Craniata</taxon>
        <taxon>Vertebrata</taxon>
        <taxon>Euteleostomi</taxon>
        <taxon>Amphibia</taxon>
        <taxon>Batrachia</taxon>
        <taxon>Caudata</taxon>
        <taxon>Salamandroidea</taxon>
        <taxon>Salamandridae</taxon>
        <taxon>Pleurodelinae</taxon>
        <taxon>Pleurodeles</taxon>
    </lineage>
</organism>
<evidence type="ECO:0000259" key="2">
    <source>
        <dbReference type="Pfam" id="PF15442"/>
    </source>
</evidence>
<dbReference type="Proteomes" id="UP001066276">
    <property type="component" value="Chromosome 8"/>
</dbReference>